<organism evidence="2 3">
    <name type="scientific">Nocardiopsis composta</name>
    <dbReference type="NCBI Taxonomy" id="157465"/>
    <lineage>
        <taxon>Bacteria</taxon>
        <taxon>Bacillati</taxon>
        <taxon>Actinomycetota</taxon>
        <taxon>Actinomycetes</taxon>
        <taxon>Streptosporangiales</taxon>
        <taxon>Nocardiopsidaceae</taxon>
        <taxon>Nocardiopsis</taxon>
    </lineage>
</organism>
<protein>
    <submittedName>
        <fullName evidence="2">Death-on-curing protein</fullName>
    </submittedName>
</protein>
<keyword evidence="3" id="KW-1185">Reference proteome</keyword>
<sequence length="136" mass="14781">MPPGPLIYLSAALIVEVTTMTLRQNDQGEAVVRDYGLLESAAHRPRSSSFGVEHYPGLFDKAAALMQSLARNHVFVDGNKRAAWNCATTFLEVNGAPLIEPVDEDRAERFVLDVATGKLADIEDIALVLGTFHTVS</sequence>
<dbReference type="Pfam" id="PF02661">
    <property type="entry name" value="Fic"/>
    <property type="match status" value="1"/>
</dbReference>
<dbReference type="InterPro" id="IPR036597">
    <property type="entry name" value="Fido-like_dom_sf"/>
</dbReference>
<dbReference type="InterPro" id="IPR006440">
    <property type="entry name" value="Doc"/>
</dbReference>
<dbReference type="EMBL" id="JACHDB010000001">
    <property type="protein sequence ID" value="MBB5434904.1"/>
    <property type="molecule type" value="Genomic_DNA"/>
</dbReference>
<gene>
    <name evidence="2" type="ORF">HDA36_004988</name>
</gene>
<feature type="domain" description="Fido" evidence="1">
    <location>
        <begin position="9"/>
        <end position="131"/>
    </location>
</feature>
<dbReference type="PROSITE" id="PS51459">
    <property type="entry name" value="FIDO"/>
    <property type="match status" value="1"/>
</dbReference>
<evidence type="ECO:0000259" key="1">
    <source>
        <dbReference type="PROSITE" id="PS51459"/>
    </source>
</evidence>
<reference evidence="2 3" key="1">
    <citation type="submission" date="2020-08" db="EMBL/GenBank/DDBJ databases">
        <title>Sequencing the genomes of 1000 actinobacteria strains.</title>
        <authorList>
            <person name="Klenk H.-P."/>
        </authorList>
    </citation>
    <scope>NUCLEOTIDE SEQUENCE [LARGE SCALE GENOMIC DNA]</scope>
    <source>
        <strain evidence="2 3">DSM 44551</strain>
    </source>
</reference>
<dbReference type="GO" id="GO:0016301">
    <property type="term" value="F:kinase activity"/>
    <property type="evidence" value="ECO:0007669"/>
    <property type="project" value="InterPro"/>
</dbReference>
<dbReference type="InterPro" id="IPR053737">
    <property type="entry name" value="Type_II_TA_Toxin"/>
</dbReference>
<evidence type="ECO:0000313" key="2">
    <source>
        <dbReference type="EMBL" id="MBB5434904.1"/>
    </source>
</evidence>
<dbReference type="Gene3D" id="1.20.120.1870">
    <property type="entry name" value="Fic/DOC protein, Fido domain"/>
    <property type="match status" value="1"/>
</dbReference>
<evidence type="ECO:0000313" key="3">
    <source>
        <dbReference type="Proteomes" id="UP000572635"/>
    </source>
</evidence>
<dbReference type="Proteomes" id="UP000572635">
    <property type="component" value="Unassembled WGS sequence"/>
</dbReference>
<proteinExistence type="predicted"/>
<dbReference type="PANTHER" id="PTHR39426:SF1">
    <property type="entry name" value="HOMOLOGY TO DEATH-ON-CURING PROTEIN OF PHAGE P1"/>
    <property type="match status" value="1"/>
</dbReference>
<dbReference type="SUPFAM" id="SSF140931">
    <property type="entry name" value="Fic-like"/>
    <property type="match status" value="1"/>
</dbReference>
<dbReference type="NCBIfam" id="TIGR01550">
    <property type="entry name" value="DOC_P1"/>
    <property type="match status" value="1"/>
</dbReference>
<dbReference type="AlphaFoldDB" id="A0A7W8VGE4"/>
<name>A0A7W8VGE4_9ACTN</name>
<dbReference type="PANTHER" id="PTHR39426">
    <property type="entry name" value="HOMOLOGY TO DEATH-ON-CURING PROTEIN OF PHAGE P1"/>
    <property type="match status" value="1"/>
</dbReference>
<dbReference type="RefSeq" id="WP_184396022.1">
    <property type="nucleotide sequence ID" value="NZ_BAAAJD010000003.1"/>
</dbReference>
<comment type="caution">
    <text evidence="2">The sequence shown here is derived from an EMBL/GenBank/DDBJ whole genome shotgun (WGS) entry which is preliminary data.</text>
</comment>
<accession>A0A7W8VGE4</accession>
<dbReference type="InterPro" id="IPR003812">
    <property type="entry name" value="Fido"/>
</dbReference>